<proteinExistence type="inferred from homology"/>
<keyword evidence="3 10" id="KW-0812">Transmembrane</keyword>
<evidence type="ECO:0000256" key="7">
    <source>
        <dbReference type="ARBA" id="ARBA00022989"/>
    </source>
</evidence>
<evidence type="ECO:0000256" key="2">
    <source>
        <dbReference type="ARBA" id="ARBA00008534"/>
    </source>
</evidence>
<keyword evidence="7 10" id="KW-1133">Transmembrane helix</keyword>
<sequence length="369" mass="40833">MSFFANLRAVNKLYPDQLSFISDNTRLLGTTPVGFTNVLLHPNVRNVGNGRLQPGYQLPNNRFVTTSDINRITRNNDTSNIRNVFQNISDNQINSLSQLRRSDNVPDFNYHTKQMRSDAVRQNFPETNVRSPEGVQNALQQNPRLNTYLQNLKVAGVGVLLGTGGYFLFSAATLIQDIIEAINNTGGSYYVQGSNAGETVDACLLLQRTCRQDPNMNQSNVAICQFDPLLPDDSLELRDMCQGFDYEQENTVCRGSDPSADPNTPQYVDISDLPTGQTIMCIEPYSFSDLVGDLGLDWLLGDEGVVGKSSNVSDIASNKLMPLILLIGAVLFLGLILYLIYRFVINNRTASLSEQPISISMTPSSIKTQ</sequence>
<comment type="subcellular location">
    <subcellularLocation>
        <location evidence="1">Virion membrane</location>
    </subcellularLocation>
</comment>
<organism evidence="11 12">
    <name type="scientific">Palpita vitrealis nucleopolyhedrovirus</name>
    <dbReference type="NCBI Taxonomy" id="2951960"/>
    <lineage>
        <taxon>Viruses</taxon>
        <taxon>Viruses incertae sedis</taxon>
        <taxon>Naldaviricetes</taxon>
        <taxon>Lefavirales</taxon>
        <taxon>Baculoviridae</taxon>
        <taxon>Alphabaculovirus</taxon>
        <taxon>Alphabaculovirus pavitrealis</taxon>
    </lineage>
</organism>
<evidence type="ECO:0000256" key="6">
    <source>
        <dbReference type="ARBA" id="ARBA00022921"/>
    </source>
</evidence>
<dbReference type="GO" id="GO:0055036">
    <property type="term" value="C:virion membrane"/>
    <property type="evidence" value="ECO:0007669"/>
    <property type="project" value="UniProtKB-SubCell"/>
</dbReference>
<evidence type="ECO:0000256" key="10">
    <source>
        <dbReference type="SAM" id="Phobius"/>
    </source>
</evidence>
<keyword evidence="12" id="KW-1185">Reference proteome</keyword>
<evidence type="ECO:0000256" key="3">
    <source>
        <dbReference type="ARBA" id="ARBA00022692"/>
    </source>
</evidence>
<evidence type="ECO:0000256" key="8">
    <source>
        <dbReference type="ARBA" id="ARBA00023136"/>
    </source>
</evidence>
<dbReference type="InterPro" id="IPR006733">
    <property type="entry name" value="Baculo_ODV-E56"/>
</dbReference>
<name>A0AAE9LNN1_9ABAC</name>
<reference evidence="11" key="1">
    <citation type="journal article" date="2022" name="J. Invertebr. Pathol.">
        <title>Identification of a new nucleopolyhedrovirus isolated from the olive leaf moth, Palpita vitrealis, from two locations in Egypt.</title>
        <authorList>
            <person name="El-Salamouny S."/>
            <person name="Wennmann J.T."/>
            <person name="Kleespies R.G."/>
            <person name="Richert-Poggeler K.R."/>
            <person name="Mansour A."/>
            <person name="Awad M."/>
            <person name="Agamy E."/>
            <person name="Salama R."/>
            <person name="Jehle J.A."/>
        </authorList>
    </citation>
    <scope>NUCLEOTIDE SEQUENCE</scope>
    <source>
        <strain evidence="11">Giza 2005</strain>
    </source>
</reference>
<feature type="transmembrane region" description="Helical" evidence="10">
    <location>
        <begin position="320"/>
        <end position="341"/>
    </location>
</feature>
<keyword evidence="9" id="KW-0325">Glycoprotein</keyword>
<keyword evidence="5" id="KW-0261">Viral envelope protein</keyword>
<accession>A0AAE9LNN1</accession>
<evidence type="ECO:0000256" key="5">
    <source>
        <dbReference type="ARBA" id="ARBA00022879"/>
    </source>
</evidence>
<evidence type="ECO:0000313" key="12">
    <source>
        <dbReference type="Proteomes" id="UP001256712"/>
    </source>
</evidence>
<comment type="similarity">
    <text evidence="2">Belongs to the baculoviridae E56 family.</text>
</comment>
<keyword evidence="4" id="KW-0946">Virion</keyword>
<keyword evidence="6" id="KW-0426">Late protein</keyword>
<dbReference type="EMBL" id="OL685370">
    <property type="protein sequence ID" value="USC25982.1"/>
    <property type="molecule type" value="Genomic_DNA"/>
</dbReference>
<evidence type="ECO:0000256" key="4">
    <source>
        <dbReference type="ARBA" id="ARBA00022844"/>
    </source>
</evidence>
<evidence type="ECO:0000256" key="9">
    <source>
        <dbReference type="ARBA" id="ARBA00023180"/>
    </source>
</evidence>
<evidence type="ECO:0000256" key="1">
    <source>
        <dbReference type="ARBA" id="ARBA00004182"/>
    </source>
</evidence>
<dbReference type="Proteomes" id="UP001256712">
    <property type="component" value="Segment"/>
</dbReference>
<dbReference type="Pfam" id="PF04639">
    <property type="entry name" value="Baculo_E56"/>
    <property type="match status" value="1"/>
</dbReference>
<dbReference type="GO" id="GO:0019031">
    <property type="term" value="C:viral envelope"/>
    <property type="evidence" value="ECO:0007669"/>
    <property type="project" value="UniProtKB-KW"/>
</dbReference>
<evidence type="ECO:0000313" key="11">
    <source>
        <dbReference type="EMBL" id="USC25982.1"/>
    </source>
</evidence>
<keyword evidence="8 10" id="KW-0472">Membrane</keyword>
<protein>
    <submittedName>
        <fullName evidence="11">Pif-5</fullName>
    </submittedName>
</protein>